<dbReference type="EMBL" id="MRCC01000014">
    <property type="protein sequence ID" value="OKH23972.1"/>
    <property type="molecule type" value="Genomic_DNA"/>
</dbReference>
<dbReference type="Proteomes" id="UP000185984">
    <property type="component" value="Unassembled WGS sequence"/>
</dbReference>
<dbReference type="OrthoDB" id="467906at2"/>
<sequence length="185" mass="21245">MTIKQVQYESCLAEYANTTGAIALLKQYRFYLEMLPSLRRADESVITIPLPVVRLRQSKYNHSELTATATQLSCDVAILMCDPEWKIKTGVEIIIFIHRPNEDFSDLLKRWRQTQVLLDKDYEWLLPSSYQHILNEGANKLYPLFVVFDETSERIKLGLQGASLPFVNETLSRGNEEDAVESLSS</sequence>
<dbReference type="STRING" id="247279.NIES1031_16910"/>
<evidence type="ECO:0000313" key="1">
    <source>
        <dbReference type="EMBL" id="OKH23972.1"/>
    </source>
</evidence>
<proteinExistence type="predicted"/>
<gene>
    <name evidence="1" type="ORF">NIES1031_16910</name>
</gene>
<keyword evidence="2" id="KW-1185">Reference proteome</keyword>
<accession>A0A1U7HK60</accession>
<dbReference type="RefSeq" id="WP_073550683.1">
    <property type="nucleotide sequence ID" value="NZ_CAWMVK010000006.1"/>
</dbReference>
<organism evidence="1 2">
    <name type="scientific">Chroogloeocystis siderophila 5.2 s.c.1</name>
    <dbReference type="NCBI Taxonomy" id="247279"/>
    <lineage>
        <taxon>Bacteria</taxon>
        <taxon>Bacillati</taxon>
        <taxon>Cyanobacteriota</taxon>
        <taxon>Cyanophyceae</taxon>
        <taxon>Oscillatoriophycideae</taxon>
        <taxon>Chroococcales</taxon>
        <taxon>Chroococcaceae</taxon>
        <taxon>Chroogloeocystis</taxon>
    </lineage>
</organism>
<reference evidence="1 2" key="1">
    <citation type="submission" date="2016-11" db="EMBL/GenBank/DDBJ databases">
        <title>Draft Genome Sequences of Nine Cyanobacterial Strains from Diverse Habitats.</title>
        <authorList>
            <person name="Zhu T."/>
            <person name="Hou S."/>
            <person name="Lu X."/>
            <person name="Hess W.R."/>
        </authorList>
    </citation>
    <scope>NUCLEOTIDE SEQUENCE [LARGE SCALE GENOMIC DNA]</scope>
    <source>
        <strain evidence="1 2">5.2 s.c.1</strain>
    </source>
</reference>
<name>A0A1U7HK60_9CHRO</name>
<protein>
    <recommendedName>
        <fullName evidence="3">Type IV pilin PilA</fullName>
    </recommendedName>
</protein>
<dbReference type="AlphaFoldDB" id="A0A1U7HK60"/>
<comment type="caution">
    <text evidence="1">The sequence shown here is derived from an EMBL/GenBank/DDBJ whole genome shotgun (WGS) entry which is preliminary data.</text>
</comment>
<evidence type="ECO:0008006" key="3">
    <source>
        <dbReference type="Google" id="ProtNLM"/>
    </source>
</evidence>
<evidence type="ECO:0000313" key="2">
    <source>
        <dbReference type="Proteomes" id="UP000185984"/>
    </source>
</evidence>